<evidence type="ECO:0008006" key="4">
    <source>
        <dbReference type="Google" id="ProtNLM"/>
    </source>
</evidence>
<dbReference type="EMBL" id="CSTD01000003">
    <property type="protein sequence ID" value="CPR12018.1"/>
    <property type="molecule type" value="Genomic_DNA"/>
</dbReference>
<evidence type="ECO:0000256" key="1">
    <source>
        <dbReference type="SAM" id="MobiDB-lite"/>
    </source>
</evidence>
<evidence type="ECO:0000313" key="2">
    <source>
        <dbReference type="EMBL" id="CPR12018.1"/>
    </source>
</evidence>
<dbReference type="InterPro" id="IPR011051">
    <property type="entry name" value="RmlC_Cupin_sf"/>
</dbReference>
<dbReference type="SUPFAM" id="SSF51182">
    <property type="entry name" value="RmlC-like cupins"/>
    <property type="match status" value="1"/>
</dbReference>
<organism evidence="2 3">
    <name type="scientific">Mycobacterium bohemicum DSM 44277</name>
    <dbReference type="NCBI Taxonomy" id="1236609"/>
    <lineage>
        <taxon>Bacteria</taxon>
        <taxon>Bacillati</taxon>
        <taxon>Actinomycetota</taxon>
        <taxon>Actinomycetes</taxon>
        <taxon>Mycobacteriales</taxon>
        <taxon>Mycobacteriaceae</taxon>
        <taxon>Mycobacterium</taxon>
    </lineage>
</organism>
<protein>
    <recommendedName>
        <fullName evidence="4">Cupin domain-containing protein</fullName>
    </recommendedName>
</protein>
<evidence type="ECO:0000313" key="3">
    <source>
        <dbReference type="Proteomes" id="UP000198875"/>
    </source>
</evidence>
<dbReference type="OrthoDB" id="4733157at2"/>
<dbReference type="RefSeq" id="WP_085182077.1">
    <property type="nucleotide sequence ID" value="NZ_CSTD01000003.1"/>
</dbReference>
<proteinExistence type="predicted"/>
<name>A0A0U0WAN7_MYCBE</name>
<feature type="region of interest" description="Disordered" evidence="1">
    <location>
        <begin position="60"/>
        <end position="80"/>
    </location>
</feature>
<dbReference type="Proteomes" id="UP000198875">
    <property type="component" value="Unassembled WGS sequence"/>
</dbReference>
<sequence length="230" mass="24468">MCDGNDSELGVEWVDVSAEPNHVEQFRTDAARIYEVTIKAGTATLYHRHDRDTVYVITSGGRFRSQEPGHQRSRTSLGRSTGLGSQLRLLASRLTIGWLRVPAGTVILQPHKDFPLIHRVHAHPSNAGPIKMIGVELPSGHPAPSPIDGGAGLRVEKRGPRWLVYRLRLDAGGTTTFTAPAGGVLVVVAGTAELPDGPDAVAGSVHRLRPGVVTVRSSGTIPLDAVVVPG</sequence>
<dbReference type="InterPro" id="IPR014710">
    <property type="entry name" value="RmlC-like_jellyroll"/>
</dbReference>
<dbReference type="AlphaFoldDB" id="A0A0U0WAN7"/>
<gene>
    <name evidence="2" type="ORF">BN971_03311</name>
</gene>
<dbReference type="Gene3D" id="2.60.120.10">
    <property type="entry name" value="Jelly Rolls"/>
    <property type="match status" value="1"/>
</dbReference>
<reference evidence="2 3" key="1">
    <citation type="submission" date="2015-03" db="EMBL/GenBank/DDBJ databases">
        <authorList>
            <person name="Murphy D."/>
        </authorList>
    </citation>
    <scope>NUCLEOTIDE SEQUENCE [LARGE SCALE GENOMIC DNA]</scope>
    <source>
        <strain evidence="2 3">DSM 44277</strain>
    </source>
</reference>
<accession>A0A0U0WAN7</accession>